<evidence type="ECO:0000256" key="1">
    <source>
        <dbReference type="SAM" id="MobiDB-lite"/>
    </source>
</evidence>
<evidence type="ECO:0000313" key="2">
    <source>
        <dbReference type="EMBL" id="OGY11662.1"/>
    </source>
</evidence>
<dbReference type="STRING" id="1797516.A3D26_00930"/>
<organism evidence="2 3">
    <name type="scientific">Candidatus Blackburnbacteria bacterium RIFCSPHIGHO2_02_FULL_44_20</name>
    <dbReference type="NCBI Taxonomy" id="1797516"/>
    <lineage>
        <taxon>Bacteria</taxon>
        <taxon>Candidatus Blackburniibacteriota</taxon>
    </lineage>
</organism>
<proteinExistence type="predicted"/>
<feature type="region of interest" description="Disordered" evidence="1">
    <location>
        <begin position="1"/>
        <end position="32"/>
    </location>
</feature>
<name>A0A1G1V8Y1_9BACT</name>
<gene>
    <name evidence="2" type="ORF">A3D26_00930</name>
</gene>
<protein>
    <submittedName>
        <fullName evidence="2">Uncharacterized protein</fullName>
    </submittedName>
</protein>
<accession>A0A1G1V8Y1</accession>
<dbReference type="Proteomes" id="UP000178319">
    <property type="component" value="Unassembled WGS sequence"/>
</dbReference>
<dbReference type="EMBL" id="MHBZ01000013">
    <property type="protein sequence ID" value="OGY11662.1"/>
    <property type="molecule type" value="Genomic_DNA"/>
</dbReference>
<dbReference type="AlphaFoldDB" id="A0A1G1V8Y1"/>
<evidence type="ECO:0000313" key="3">
    <source>
        <dbReference type="Proteomes" id="UP000178319"/>
    </source>
</evidence>
<sequence length="121" mass="13244">MASAPELENRPVPPGEGAPISSATEPLVAREEAPSVSSSVAGVITPVVQPQPQAVVDTDGSELLTPSEPINVEVHIPYTPERLGEMKKEPVEKSERWLTILWKRIWDHALFLGRKIVFRSA</sequence>
<comment type="caution">
    <text evidence="2">The sequence shown here is derived from an EMBL/GenBank/DDBJ whole genome shotgun (WGS) entry which is preliminary data.</text>
</comment>
<reference evidence="2 3" key="1">
    <citation type="journal article" date="2016" name="Nat. Commun.">
        <title>Thousands of microbial genomes shed light on interconnected biogeochemical processes in an aquifer system.</title>
        <authorList>
            <person name="Anantharaman K."/>
            <person name="Brown C.T."/>
            <person name="Hug L.A."/>
            <person name="Sharon I."/>
            <person name="Castelle C.J."/>
            <person name="Probst A.J."/>
            <person name="Thomas B.C."/>
            <person name="Singh A."/>
            <person name="Wilkins M.J."/>
            <person name="Karaoz U."/>
            <person name="Brodie E.L."/>
            <person name="Williams K.H."/>
            <person name="Hubbard S.S."/>
            <person name="Banfield J.F."/>
        </authorList>
    </citation>
    <scope>NUCLEOTIDE SEQUENCE [LARGE SCALE GENOMIC DNA]</scope>
</reference>